<reference evidence="2" key="1">
    <citation type="submission" date="2020-08" db="EMBL/GenBank/DDBJ databases">
        <title>Genome sequencing and assembly of the red palm weevil Rhynchophorus ferrugineus.</title>
        <authorList>
            <person name="Dias G.B."/>
            <person name="Bergman C.M."/>
            <person name="Manee M."/>
        </authorList>
    </citation>
    <scope>NUCLEOTIDE SEQUENCE</scope>
    <source>
        <strain evidence="2">AA-2017</strain>
        <tissue evidence="2">Whole larva</tissue>
    </source>
</reference>
<keyword evidence="3" id="KW-1185">Reference proteome</keyword>
<evidence type="ECO:0000313" key="3">
    <source>
        <dbReference type="Proteomes" id="UP000625711"/>
    </source>
</evidence>
<keyword evidence="1" id="KW-0175">Coiled coil</keyword>
<dbReference type="OrthoDB" id="6768132at2759"/>
<name>A0A834HNB3_RHYFE</name>
<dbReference type="Proteomes" id="UP000625711">
    <property type="component" value="Unassembled WGS sequence"/>
</dbReference>
<sequence length="283" mass="33641">MNNSFEESLKRLRNLQNDNTNVIFNDIEDNAMMLSEHRNNDLLLTKKIEHVYNIEKINTTNKYITCQENLEIHSKNKLELEKYLKNLKNEFNQNIINLTEEYENEINVQIGTEELKLENLQRQIDEEQQRFYTKEKVLCNDLELLHASIATEIDELETNMYKETVDLNMRIRQMQNINKRLQEEINNIEQTEKKKEKFGSLNNDDYQGLIATRSEINDTNSKADLNKRKTIKRKETAEISNILSNHSMNTIVKNPNKTLMPKKKRKLFNPDDLTYLENLELKD</sequence>
<accession>A0A834HNB3</accession>
<gene>
    <name evidence="2" type="ORF">GWI33_021113</name>
</gene>
<dbReference type="EMBL" id="JAACXV010014612">
    <property type="protein sequence ID" value="KAF7265457.1"/>
    <property type="molecule type" value="Genomic_DNA"/>
</dbReference>
<comment type="caution">
    <text evidence="2">The sequence shown here is derived from an EMBL/GenBank/DDBJ whole genome shotgun (WGS) entry which is preliminary data.</text>
</comment>
<protein>
    <submittedName>
        <fullName evidence="2">Uncharacterized protein</fullName>
    </submittedName>
</protein>
<proteinExistence type="predicted"/>
<organism evidence="2 3">
    <name type="scientific">Rhynchophorus ferrugineus</name>
    <name type="common">Red palm weevil</name>
    <name type="synonym">Curculio ferrugineus</name>
    <dbReference type="NCBI Taxonomy" id="354439"/>
    <lineage>
        <taxon>Eukaryota</taxon>
        <taxon>Metazoa</taxon>
        <taxon>Ecdysozoa</taxon>
        <taxon>Arthropoda</taxon>
        <taxon>Hexapoda</taxon>
        <taxon>Insecta</taxon>
        <taxon>Pterygota</taxon>
        <taxon>Neoptera</taxon>
        <taxon>Endopterygota</taxon>
        <taxon>Coleoptera</taxon>
        <taxon>Polyphaga</taxon>
        <taxon>Cucujiformia</taxon>
        <taxon>Curculionidae</taxon>
        <taxon>Dryophthorinae</taxon>
        <taxon>Rhynchophorus</taxon>
    </lineage>
</organism>
<dbReference type="AlphaFoldDB" id="A0A834HNB3"/>
<evidence type="ECO:0000313" key="2">
    <source>
        <dbReference type="EMBL" id="KAF7265457.1"/>
    </source>
</evidence>
<feature type="coiled-coil region" evidence="1">
    <location>
        <begin position="70"/>
        <end position="198"/>
    </location>
</feature>
<evidence type="ECO:0000256" key="1">
    <source>
        <dbReference type="SAM" id="Coils"/>
    </source>
</evidence>